<sequence>MNPLKRPLSHPFFGFNNFRSLQSSISNEAFTSQIPIFNSKFSGSTMPVSTAHSSSFSRFNTHFSNSLKQPILTSKAATFPQIRTFCVEKPNPNADLSASNDIPVVPTVSGPIHSSQPIDAGYSMRKPISLWPGMYHSPVTNALWEARSSMFERRSNETQDSQTELVAKTPSMSRTSIAYKFSSDYILREQYSNPWDEMRMGKLLEDLDVLAGTISYKTGVFSA</sequence>
<dbReference type="Proteomes" id="UP000436088">
    <property type="component" value="Unassembled WGS sequence"/>
</dbReference>
<dbReference type="AlphaFoldDB" id="A0A6A3CHU0"/>
<accession>A0A6A3CHU0</accession>
<dbReference type="EMBL" id="VEPZ02000350">
    <property type="protein sequence ID" value="KAE8726689.1"/>
    <property type="molecule type" value="Genomic_DNA"/>
</dbReference>
<organism evidence="3 4">
    <name type="scientific">Hibiscus syriacus</name>
    <name type="common">Rose of Sharon</name>
    <dbReference type="NCBI Taxonomy" id="106335"/>
    <lineage>
        <taxon>Eukaryota</taxon>
        <taxon>Viridiplantae</taxon>
        <taxon>Streptophyta</taxon>
        <taxon>Embryophyta</taxon>
        <taxon>Tracheophyta</taxon>
        <taxon>Spermatophyta</taxon>
        <taxon>Magnoliopsida</taxon>
        <taxon>eudicotyledons</taxon>
        <taxon>Gunneridae</taxon>
        <taxon>Pentapetalae</taxon>
        <taxon>rosids</taxon>
        <taxon>malvids</taxon>
        <taxon>Malvales</taxon>
        <taxon>Malvaceae</taxon>
        <taxon>Malvoideae</taxon>
        <taxon>Hibiscus</taxon>
    </lineage>
</organism>
<keyword evidence="4" id="KW-1185">Reference proteome</keyword>
<dbReference type="GO" id="GO:0006637">
    <property type="term" value="P:acyl-CoA metabolic process"/>
    <property type="evidence" value="ECO:0007669"/>
    <property type="project" value="TreeGrafter"/>
</dbReference>
<comment type="similarity">
    <text evidence="1">Belongs to the acyl coenzyme A hydrolase family.</text>
</comment>
<protein>
    <submittedName>
        <fullName evidence="3">Detected protein of confused Function</fullName>
    </submittedName>
</protein>
<reference evidence="3" key="1">
    <citation type="submission" date="2019-09" db="EMBL/GenBank/DDBJ databases">
        <title>Draft genome information of white flower Hibiscus syriacus.</title>
        <authorList>
            <person name="Kim Y.-M."/>
        </authorList>
    </citation>
    <scope>NUCLEOTIDE SEQUENCE [LARGE SCALE GENOMIC DNA]</scope>
    <source>
        <strain evidence="3">YM2019G1</strain>
    </source>
</reference>
<evidence type="ECO:0000256" key="2">
    <source>
        <dbReference type="ARBA" id="ARBA00022801"/>
    </source>
</evidence>
<dbReference type="Gene3D" id="3.10.129.10">
    <property type="entry name" value="Hotdog Thioesterase"/>
    <property type="match status" value="1"/>
</dbReference>
<dbReference type="GO" id="GO:0047617">
    <property type="term" value="F:fatty acyl-CoA hydrolase activity"/>
    <property type="evidence" value="ECO:0007669"/>
    <property type="project" value="TreeGrafter"/>
</dbReference>
<dbReference type="PANTHER" id="PTHR12655:SF3">
    <property type="entry name" value="ACYL-COENZYME A THIOESTERASE 9, MITOCHONDRIAL-LIKE ISOFORM X1"/>
    <property type="match status" value="1"/>
</dbReference>
<dbReference type="PANTHER" id="PTHR12655">
    <property type="entry name" value="ACYL-COA THIOESTERASE"/>
    <property type="match status" value="1"/>
</dbReference>
<keyword evidence="2" id="KW-0378">Hydrolase</keyword>
<evidence type="ECO:0000313" key="3">
    <source>
        <dbReference type="EMBL" id="KAE8726689.1"/>
    </source>
</evidence>
<evidence type="ECO:0000256" key="1">
    <source>
        <dbReference type="ARBA" id="ARBA00010458"/>
    </source>
</evidence>
<name>A0A6A3CHU0_HIBSY</name>
<gene>
    <name evidence="3" type="ORF">F3Y22_tig00006507pilonHSYRG00025</name>
</gene>
<comment type="caution">
    <text evidence="3">The sequence shown here is derived from an EMBL/GenBank/DDBJ whole genome shotgun (WGS) entry which is preliminary data.</text>
</comment>
<evidence type="ECO:0000313" key="4">
    <source>
        <dbReference type="Proteomes" id="UP000436088"/>
    </source>
</evidence>
<proteinExistence type="inferred from homology"/>